<evidence type="ECO:0000313" key="1">
    <source>
        <dbReference type="EMBL" id="EFO20083.1"/>
    </source>
</evidence>
<evidence type="ECO:0000313" key="3">
    <source>
        <dbReference type="WBParaSite" id="EN70_9258"/>
    </source>
</evidence>
<sequence length="100" mass="11650">MQQILPRKLLYTEAVSFSCTQKSKENVKAYILESTDTMAYVLAHGEYPLRQQNTVRTPHVQRMAPRAGDTMCHQILLKYSESLVQNPTYRRYITSSFLYT</sequence>
<gene>
    <name evidence="1 3" type="ORF">LOAG_08412</name>
</gene>
<name>A0A1I7W3N1_LOALO</name>
<accession>A0A1S0TU10</accession>
<dbReference type="KEGG" id="loa:LOAG_08412"/>
<dbReference type="GeneID" id="9945835"/>
<dbReference type="WBParaSite" id="EN70_9258">
    <property type="protein sequence ID" value="EN70_9258"/>
    <property type="gene ID" value="EN70_9258"/>
</dbReference>
<dbReference type="AlphaFoldDB" id="A0A1I7W3N1"/>
<organism evidence="2 3">
    <name type="scientific">Loa loa</name>
    <name type="common">Eye worm</name>
    <name type="synonym">Filaria loa</name>
    <dbReference type="NCBI Taxonomy" id="7209"/>
    <lineage>
        <taxon>Eukaryota</taxon>
        <taxon>Metazoa</taxon>
        <taxon>Ecdysozoa</taxon>
        <taxon>Nematoda</taxon>
        <taxon>Chromadorea</taxon>
        <taxon>Rhabditida</taxon>
        <taxon>Spirurina</taxon>
        <taxon>Spiruromorpha</taxon>
        <taxon>Filarioidea</taxon>
        <taxon>Onchocercidae</taxon>
        <taxon>Loa</taxon>
    </lineage>
</organism>
<reference evidence="3" key="2">
    <citation type="submission" date="2016-11" db="UniProtKB">
        <authorList>
            <consortium name="WormBaseParasite"/>
        </authorList>
    </citation>
    <scope>IDENTIFICATION</scope>
</reference>
<dbReference type="Proteomes" id="UP000095285">
    <property type="component" value="Unassembled WGS sequence"/>
</dbReference>
<evidence type="ECO:0000313" key="2">
    <source>
        <dbReference type="Proteomes" id="UP000095285"/>
    </source>
</evidence>
<dbReference type="InParanoid" id="A0A1I7W3N1"/>
<protein>
    <submittedName>
        <fullName evidence="1 3">Uncharacterized protein</fullName>
    </submittedName>
</protein>
<dbReference type="RefSeq" id="XP_003143990.1">
    <property type="nucleotide sequence ID" value="XM_003143942.1"/>
</dbReference>
<accession>A0A1I7W3N1</accession>
<keyword evidence="2" id="KW-1185">Reference proteome</keyword>
<dbReference type="EMBL" id="JH712231">
    <property type="protein sequence ID" value="EFO20083.1"/>
    <property type="molecule type" value="Genomic_DNA"/>
</dbReference>
<proteinExistence type="predicted"/>
<dbReference type="CTD" id="9945835"/>
<reference evidence="1 2" key="1">
    <citation type="submission" date="2012-04" db="EMBL/GenBank/DDBJ databases">
        <title>The Genome Sequence of Loa loa.</title>
        <authorList>
            <consortium name="The Broad Institute Genome Sequencing Platform"/>
            <consortium name="Broad Institute Genome Sequencing Center for Infectious Disease"/>
            <person name="Nutman T.B."/>
            <person name="Fink D.L."/>
            <person name="Russ C."/>
            <person name="Young S."/>
            <person name="Zeng Q."/>
            <person name="Gargeya S."/>
            <person name="Alvarado L."/>
            <person name="Berlin A."/>
            <person name="Chapman S.B."/>
            <person name="Chen Z."/>
            <person name="Freedman E."/>
            <person name="Gellesch M."/>
            <person name="Goldberg J."/>
            <person name="Griggs A."/>
            <person name="Gujja S."/>
            <person name="Heilman E.R."/>
            <person name="Heiman D."/>
            <person name="Howarth C."/>
            <person name="Mehta T."/>
            <person name="Neiman D."/>
            <person name="Pearson M."/>
            <person name="Roberts A."/>
            <person name="Saif S."/>
            <person name="Shea T."/>
            <person name="Shenoy N."/>
            <person name="Sisk P."/>
            <person name="Stolte C."/>
            <person name="Sykes S."/>
            <person name="White J."/>
            <person name="Yandava C."/>
            <person name="Haas B."/>
            <person name="Henn M.R."/>
            <person name="Nusbaum C."/>
            <person name="Birren B."/>
        </authorList>
    </citation>
    <scope>NUCLEOTIDE SEQUENCE [LARGE SCALE GENOMIC DNA]</scope>
</reference>